<proteinExistence type="predicted"/>
<evidence type="ECO:0000313" key="2">
    <source>
        <dbReference type="Proteomes" id="UP001469553"/>
    </source>
</evidence>
<dbReference type="EMBL" id="JAHRIP010035819">
    <property type="protein sequence ID" value="MEQ2293963.1"/>
    <property type="molecule type" value="Genomic_DNA"/>
</dbReference>
<organism evidence="1 2">
    <name type="scientific">Ameca splendens</name>
    <dbReference type="NCBI Taxonomy" id="208324"/>
    <lineage>
        <taxon>Eukaryota</taxon>
        <taxon>Metazoa</taxon>
        <taxon>Chordata</taxon>
        <taxon>Craniata</taxon>
        <taxon>Vertebrata</taxon>
        <taxon>Euteleostomi</taxon>
        <taxon>Actinopterygii</taxon>
        <taxon>Neopterygii</taxon>
        <taxon>Teleostei</taxon>
        <taxon>Neoteleostei</taxon>
        <taxon>Acanthomorphata</taxon>
        <taxon>Ovalentaria</taxon>
        <taxon>Atherinomorphae</taxon>
        <taxon>Cyprinodontiformes</taxon>
        <taxon>Goodeidae</taxon>
        <taxon>Ameca</taxon>
    </lineage>
</organism>
<sequence length="76" mass="8829">MALGGTRTVPKLVLVRLTARLTNQRCLMSSTGTYLFQRHSTVFKESRVVTKWEKKMEANLKCFISTFPPRQRYCCI</sequence>
<reference evidence="1 2" key="1">
    <citation type="submission" date="2021-06" db="EMBL/GenBank/DDBJ databases">
        <authorList>
            <person name="Palmer J.M."/>
        </authorList>
    </citation>
    <scope>NUCLEOTIDE SEQUENCE [LARGE SCALE GENOMIC DNA]</scope>
    <source>
        <strain evidence="1 2">AS_MEX2019</strain>
        <tissue evidence="1">Muscle</tissue>
    </source>
</reference>
<name>A0ABV0YJJ4_9TELE</name>
<keyword evidence="2" id="KW-1185">Reference proteome</keyword>
<accession>A0ABV0YJJ4</accession>
<evidence type="ECO:0000313" key="1">
    <source>
        <dbReference type="EMBL" id="MEQ2293963.1"/>
    </source>
</evidence>
<gene>
    <name evidence="1" type="ORF">AMECASPLE_038956</name>
</gene>
<protein>
    <submittedName>
        <fullName evidence="1">Uncharacterized protein</fullName>
    </submittedName>
</protein>
<comment type="caution">
    <text evidence="1">The sequence shown here is derived from an EMBL/GenBank/DDBJ whole genome shotgun (WGS) entry which is preliminary data.</text>
</comment>
<dbReference type="Proteomes" id="UP001469553">
    <property type="component" value="Unassembled WGS sequence"/>
</dbReference>